<dbReference type="PROSITE" id="PS51257">
    <property type="entry name" value="PROKAR_LIPOPROTEIN"/>
    <property type="match status" value="1"/>
</dbReference>
<evidence type="ECO:0000313" key="2">
    <source>
        <dbReference type="EMBL" id="SFO77069.1"/>
    </source>
</evidence>
<evidence type="ECO:0000256" key="1">
    <source>
        <dbReference type="ARBA" id="ARBA00022729"/>
    </source>
</evidence>
<dbReference type="SUPFAM" id="SSF69318">
    <property type="entry name" value="Integrin alpha N-terminal domain"/>
    <property type="match status" value="1"/>
</dbReference>
<sequence length="513" mass="57938">MRITLLLFAVLAIGSSCDPISERKQPIPTLYQLSQMDLKLDGKQLAEVYCGNCHLKPEPEVLDKATWENSVLPDMRMRMGLYLEEDFGITLPQDRGIPDGIYSKIPLIKEKDWNKLKEYYLKEAPESPLPQLKKEIPQKGIPGFEESLPVFEFIFSNLATMLEVESSGKIWLGHRFKKLFQLDLNGQPLILDSIDTPVAPVSIISEGNESFELLSMGLMDPANDSLGTFKKFKKSRQNWTSEDLHQQLIRPVHISVGDLNADGIEDQVIAQFGDHLGKLSAYISEGNEQTEIILKALPGARKTYILDYDKDGDLDIIGLMTQAQEGIYLWENDGKANFQEKEILRFQPAFGSSDFKLKDINGDGLLDIILVNGDNADLSPILKNYHGLRIFVNQGDYQFSEEWFYPMYGASGVEVADFDQDGDLDIVAISFFPDKAQEPRQDLVYFQNNGGMKFKPYTTQLDFKANLLVVSSGDIDQDGDLDILAGTFDFDDLYTTANKKWTPILLLKNNIMR</sequence>
<dbReference type="Pfam" id="PF13517">
    <property type="entry name" value="FG-GAP_3"/>
    <property type="match status" value="2"/>
</dbReference>
<keyword evidence="1" id="KW-0732">Signal</keyword>
<protein>
    <submittedName>
        <fullName evidence="2">Repeat domain-containing protein</fullName>
    </submittedName>
</protein>
<dbReference type="Gene3D" id="2.130.10.130">
    <property type="entry name" value="Integrin alpha, N-terminal"/>
    <property type="match status" value="1"/>
</dbReference>
<dbReference type="AlphaFoldDB" id="A0A1I5JWG3"/>
<gene>
    <name evidence="2" type="ORF">SAMN04488519_11429</name>
</gene>
<name>A0A1I5JWG3_9BACT</name>
<dbReference type="PANTHER" id="PTHR45460">
    <property type="entry name" value="SIMILAR TO CYSTEINE PROTEINASE"/>
    <property type="match status" value="1"/>
</dbReference>
<keyword evidence="3" id="KW-1185">Reference proteome</keyword>
<dbReference type="PANTHER" id="PTHR45460:SF2">
    <property type="entry name" value="ALPHA 1,3 GLUCANASE, GH71 FAMILY (EUROFUNG)"/>
    <property type="match status" value="1"/>
</dbReference>
<proteinExistence type="predicted"/>
<dbReference type="InterPro" id="IPR028994">
    <property type="entry name" value="Integrin_alpha_N"/>
</dbReference>
<accession>A0A1I5JWG3</accession>
<dbReference type="STRING" id="226506.SAMN04488519_11429"/>
<dbReference type="RefSeq" id="WP_091655625.1">
    <property type="nucleotide sequence ID" value="NZ_FOVW01000014.1"/>
</dbReference>
<evidence type="ECO:0000313" key="3">
    <source>
        <dbReference type="Proteomes" id="UP000199564"/>
    </source>
</evidence>
<dbReference type="InterPro" id="IPR013517">
    <property type="entry name" value="FG-GAP"/>
</dbReference>
<dbReference type="Proteomes" id="UP000199564">
    <property type="component" value="Unassembled WGS sequence"/>
</dbReference>
<organism evidence="2 3">
    <name type="scientific">Algoriphagus ornithinivorans</name>
    <dbReference type="NCBI Taxonomy" id="226506"/>
    <lineage>
        <taxon>Bacteria</taxon>
        <taxon>Pseudomonadati</taxon>
        <taxon>Bacteroidota</taxon>
        <taxon>Cytophagia</taxon>
        <taxon>Cytophagales</taxon>
        <taxon>Cyclobacteriaceae</taxon>
        <taxon>Algoriphagus</taxon>
    </lineage>
</organism>
<reference evidence="3" key="1">
    <citation type="submission" date="2016-10" db="EMBL/GenBank/DDBJ databases">
        <authorList>
            <person name="Varghese N."/>
            <person name="Submissions S."/>
        </authorList>
    </citation>
    <scope>NUCLEOTIDE SEQUENCE [LARGE SCALE GENOMIC DNA]</scope>
    <source>
        <strain evidence="3">DSM 15282</strain>
    </source>
</reference>
<dbReference type="EMBL" id="FOVW01000014">
    <property type="protein sequence ID" value="SFO77069.1"/>
    <property type="molecule type" value="Genomic_DNA"/>
</dbReference>